<keyword evidence="3" id="KW-0804">Transcription</keyword>
<dbReference type="PANTHER" id="PTHR33154:SF33">
    <property type="entry name" value="TRANSCRIPTIONAL REPRESSOR SDPR"/>
    <property type="match status" value="1"/>
</dbReference>
<feature type="domain" description="HTH arsR-type" evidence="5">
    <location>
        <begin position="1"/>
        <end position="88"/>
    </location>
</feature>
<dbReference type="InterPro" id="IPR036390">
    <property type="entry name" value="WH_DNA-bd_sf"/>
</dbReference>
<dbReference type="InterPro" id="IPR051081">
    <property type="entry name" value="HTH_MetalResp_TranReg"/>
</dbReference>
<keyword evidence="7" id="KW-1185">Reference proteome</keyword>
<reference evidence="6 7" key="1">
    <citation type="submission" date="2019-05" db="EMBL/GenBank/DDBJ databases">
        <title>Kocuria coralli sp. nov., a novel actinobacterium isolated from coral reef seawater.</title>
        <authorList>
            <person name="Li J."/>
        </authorList>
    </citation>
    <scope>NUCLEOTIDE SEQUENCE [LARGE SCALE GENOMIC DNA]</scope>
    <source>
        <strain evidence="6 7">SCSIO 13007</strain>
    </source>
</reference>
<dbReference type="NCBIfam" id="NF033788">
    <property type="entry name" value="HTH_metalloreg"/>
    <property type="match status" value="1"/>
</dbReference>
<dbReference type="PANTHER" id="PTHR33154">
    <property type="entry name" value="TRANSCRIPTIONAL REGULATOR, ARSR FAMILY"/>
    <property type="match status" value="1"/>
</dbReference>
<accession>A0A5J5L003</accession>
<evidence type="ECO:0000256" key="4">
    <source>
        <dbReference type="SAM" id="MobiDB-lite"/>
    </source>
</evidence>
<dbReference type="InterPro" id="IPR036388">
    <property type="entry name" value="WH-like_DNA-bd_sf"/>
</dbReference>
<dbReference type="InterPro" id="IPR011991">
    <property type="entry name" value="ArsR-like_HTH"/>
</dbReference>
<dbReference type="PROSITE" id="PS50987">
    <property type="entry name" value="HTH_ARSR_2"/>
    <property type="match status" value="1"/>
</dbReference>
<dbReference type="InterPro" id="IPR001845">
    <property type="entry name" value="HTH_ArsR_DNA-bd_dom"/>
</dbReference>
<dbReference type="SUPFAM" id="SSF46785">
    <property type="entry name" value="Winged helix' DNA-binding domain"/>
    <property type="match status" value="1"/>
</dbReference>
<dbReference type="EMBL" id="SZWF01000002">
    <property type="protein sequence ID" value="KAA9395297.1"/>
    <property type="molecule type" value="Genomic_DNA"/>
</dbReference>
<evidence type="ECO:0000256" key="2">
    <source>
        <dbReference type="ARBA" id="ARBA00023125"/>
    </source>
</evidence>
<dbReference type="PRINTS" id="PR00778">
    <property type="entry name" value="HTHARSR"/>
</dbReference>
<feature type="compositionally biased region" description="Basic and acidic residues" evidence="4">
    <location>
        <begin position="131"/>
        <end position="142"/>
    </location>
</feature>
<comment type="caution">
    <text evidence="6">The sequence shown here is derived from an EMBL/GenBank/DDBJ whole genome shotgun (WGS) entry which is preliminary data.</text>
</comment>
<proteinExistence type="predicted"/>
<organism evidence="6 7">
    <name type="scientific">Kocuria coralli</name>
    <dbReference type="NCBI Taxonomy" id="1461025"/>
    <lineage>
        <taxon>Bacteria</taxon>
        <taxon>Bacillati</taxon>
        <taxon>Actinomycetota</taxon>
        <taxon>Actinomycetes</taxon>
        <taxon>Micrococcales</taxon>
        <taxon>Micrococcaceae</taxon>
        <taxon>Kocuria</taxon>
    </lineage>
</organism>
<evidence type="ECO:0000313" key="7">
    <source>
        <dbReference type="Proteomes" id="UP000325957"/>
    </source>
</evidence>
<dbReference type="Gene3D" id="1.10.10.10">
    <property type="entry name" value="Winged helix-like DNA-binding domain superfamily/Winged helix DNA-binding domain"/>
    <property type="match status" value="1"/>
</dbReference>
<keyword evidence="1" id="KW-0805">Transcription regulation</keyword>
<keyword evidence="2" id="KW-0238">DNA-binding</keyword>
<dbReference type="Proteomes" id="UP000325957">
    <property type="component" value="Unassembled WGS sequence"/>
</dbReference>
<evidence type="ECO:0000313" key="6">
    <source>
        <dbReference type="EMBL" id="KAA9395297.1"/>
    </source>
</evidence>
<evidence type="ECO:0000256" key="1">
    <source>
        <dbReference type="ARBA" id="ARBA00023015"/>
    </source>
</evidence>
<gene>
    <name evidence="6" type="ORF">FCK90_02505</name>
</gene>
<dbReference type="GO" id="GO:0003700">
    <property type="term" value="F:DNA-binding transcription factor activity"/>
    <property type="evidence" value="ECO:0007669"/>
    <property type="project" value="InterPro"/>
</dbReference>
<protein>
    <submittedName>
        <fullName evidence="6">Winged helix-turn-helix transcriptional regulator</fullName>
    </submittedName>
</protein>
<evidence type="ECO:0000259" key="5">
    <source>
        <dbReference type="PROSITE" id="PS50987"/>
    </source>
</evidence>
<dbReference type="GO" id="GO:0003677">
    <property type="term" value="F:DNA binding"/>
    <property type="evidence" value="ECO:0007669"/>
    <property type="project" value="UniProtKB-KW"/>
</dbReference>
<evidence type="ECO:0000256" key="3">
    <source>
        <dbReference type="ARBA" id="ARBA00023163"/>
    </source>
</evidence>
<dbReference type="CDD" id="cd00090">
    <property type="entry name" value="HTH_ARSR"/>
    <property type="match status" value="1"/>
</dbReference>
<feature type="region of interest" description="Disordered" evidence="4">
    <location>
        <begin position="97"/>
        <end position="158"/>
    </location>
</feature>
<dbReference type="RefSeq" id="WP_158032722.1">
    <property type="nucleotide sequence ID" value="NZ_ML708611.1"/>
</dbReference>
<dbReference type="Pfam" id="PF01022">
    <property type="entry name" value="HTH_5"/>
    <property type="match status" value="1"/>
</dbReference>
<dbReference type="AlphaFoldDB" id="A0A5J5L003"/>
<dbReference type="OrthoDB" id="3628603at2"/>
<dbReference type="SMART" id="SM00418">
    <property type="entry name" value="HTH_ARSR"/>
    <property type="match status" value="1"/>
</dbReference>
<sequence length="158" mass="16933">MTQDVFSVLADPTRRAILDALHGGESPVGDLVEAVGASQPTVSKHLRILREAGLVDQRAEGQKRFYSVRPEGLAPAARWLAVFSIPGDAVAAAVPPGIEKTADGPAPGELSEEPVRPVTRSVEPEGMPRVLDPHVVRQDDGTGGRGGFLQSVFRRRRR</sequence>
<name>A0A5J5L003_9MICC</name>